<feature type="region of interest" description="Disordered" evidence="11">
    <location>
        <begin position="37"/>
        <end position="101"/>
    </location>
</feature>
<name>E7RWB6_9BURK</name>
<dbReference type="PANTHER" id="PTHR30616:SF2">
    <property type="entry name" value="PURINE NUCLEOSIDE PHOSPHORYLASE LACC1"/>
    <property type="match status" value="1"/>
</dbReference>
<sequence>MTISLNDDHAFLPMPSVPHPSVGWTFTLRSGGVSQGPWGACANSTDNVPREAASPVPPDGQGPLQAEACPQAPSSGPAASSSTGPAPGGLNLGIHCSDDPDAAHENRRRVEAIIGQPISWLKQVHGIRVLDLDETHPDTDASRGTNRHAPSPEPQPHAQGTSASADMSPATDTPVPEPEADAQITTRPGIALAVQVADCLPVLLADRQGRVIGAAHAGWRSLAGGILQATVQKMRQKVPDADIVAWLGPCIGPAVFEVGDEVRAAFIAAAQDMATHLQGRPSVQEDAQHMARAESAFQPGRKPGKWLANLPELACQHLHALGITDIHTAGACTFSDPVRFWSYRRDQTCGRMAGLVWIKP</sequence>
<dbReference type="HOGENOM" id="CLU_065784_1_0_4"/>
<evidence type="ECO:0000256" key="8">
    <source>
        <dbReference type="ARBA" id="ARBA00048968"/>
    </source>
</evidence>
<dbReference type="eggNOG" id="COG1496">
    <property type="taxonomic scope" value="Bacteria"/>
</dbReference>
<protein>
    <recommendedName>
        <fullName evidence="10">Purine nucleoside phosphorylase</fullName>
    </recommendedName>
</protein>
<dbReference type="GO" id="GO:0016787">
    <property type="term" value="F:hydrolase activity"/>
    <property type="evidence" value="ECO:0007669"/>
    <property type="project" value="UniProtKB-KW"/>
</dbReference>
<dbReference type="RefSeq" id="WP_005672933.1">
    <property type="nucleotide sequence ID" value="NZ_CP146288.1"/>
</dbReference>
<dbReference type="NCBIfam" id="TIGR00726">
    <property type="entry name" value="peptidoglycan editing factor PgeF"/>
    <property type="match status" value="1"/>
</dbReference>
<dbReference type="Proteomes" id="UP000011021">
    <property type="component" value="Unassembled WGS sequence"/>
</dbReference>
<proteinExistence type="inferred from homology"/>
<evidence type="ECO:0000313" key="12">
    <source>
        <dbReference type="EMBL" id="EFV95291.1"/>
    </source>
</evidence>
<comment type="catalytic activity">
    <reaction evidence="8">
        <text>adenosine + phosphate = alpha-D-ribose 1-phosphate + adenine</text>
        <dbReference type="Rhea" id="RHEA:27642"/>
        <dbReference type="ChEBI" id="CHEBI:16335"/>
        <dbReference type="ChEBI" id="CHEBI:16708"/>
        <dbReference type="ChEBI" id="CHEBI:43474"/>
        <dbReference type="ChEBI" id="CHEBI:57720"/>
        <dbReference type="EC" id="2.4.2.1"/>
    </reaction>
    <physiologicalReaction direction="left-to-right" evidence="8">
        <dbReference type="Rhea" id="RHEA:27643"/>
    </physiologicalReaction>
</comment>
<gene>
    <name evidence="12" type="ORF">HMPREF0551_0779</name>
</gene>
<evidence type="ECO:0000256" key="7">
    <source>
        <dbReference type="ARBA" id="ARBA00047989"/>
    </source>
</evidence>
<dbReference type="Pfam" id="PF02578">
    <property type="entry name" value="Cu-oxidase_4"/>
    <property type="match status" value="1"/>
</dbReference>
<evidence type="ECO:0000313" key="13">
    <source>
        <dbReference type="Proteomes" id="UP000011021"/>
    </source>
</evidence>
<keyword evidence="4" id="KW-0479">Metal-binding</keyword>
<accession>E7RWB6</accession>
<dbReference type="GO" id="GO:0017061">
    <property type="term" value="F:S-methyl-5-thioadenosine phosphorylase activity"/>
    <property type="evidence" value="ECO:0007669"/>
    <property type="project" value="UniProtKB-EC"/>
</dbReference>
<dbReference type="AlphaFoldDB" id="E7RWB6"/>
<keyword evidence="6" id="KW-0862">Zinc</keyword>
<keyword evidence="13" id="KW-1185">Reference proteome</keyword>
<evidence type="ECO:0000256" key="5">
    <source>
        <dbReference type="ARBA" id="ARBA00022801"/>
    </source>
</evidence>
<comment type="similarity">
    <text evidence="2 10">Belongs to the purine nucleoside phosphorylase YfiH/LACC1 family.</text>
</comment>
<evidence type="ECO:0000256" key="10">
    <source>
        <dbReference type="RuleBase" id="RU361274"/>
    </source>
</evidence>
<dbReference type="GO" id="GO:0005507">
    <property type="term" value="F:copper ion binding"/>
    <property type="evidence" value="ECO:0007669"/>
    <property type="project" value="TreeGrafter"/>
</dbReference>
<dbReference type="EMBL" id="AEQP01000003">
    <property type="protein sequence ID" value="EFV95291.1"/>
    <property type="molecule type" value="Genomic_DNA"/>
</dbReference>
<dbReference type="SUPFAM" id="SSF64438">
    <property type="entry name" value="CNF1/YfiH-like putative cysteine hydrolases"/>
    <property type="match status" value="1"/>
</dbReference>
<dbReference type="InterPro" id="IPR038371">
    <property type="entry name" value="Cu_polyphenol_OxRdtase_sf"/>
</dbReference>
<dbReference type="InterPro" id="IPR011324">
    <property type="entry name" value="Cytotoxic_necrot_fac-like_cat"/>
</dbReference>
<evidence type="ECO:0000256" key="6">
    <source>
        <dbReference type="ARBA" id="ARBA00022833"/>
    </source>
</evidence>
<reference evidence="12 13" key="1">
    <citation type="submission" date="2010-12" db="EMBL/GenBank/DDBJ databases">
        <authorList>
            <person name="Muzny D."/>
            <person name="Qin X."/>
            <person name="Deng J."/>
            <person name="Jiang H."/>
            <person name="Liu Y."/>
            <person name="Qu J."/>
            <person name="Song X.-Z."/>
            <person name="Zhang L."/>
            <person name="Thornton R."/>
            <person name="Coyle M."/>
            <person name="Francisco L."/>
            <person name="Jackson L."/>
            <person name="Javaid M."/>
            <person name="Korchina V."/>
            <person name="Kovar C."/>
            <person name="Mata R."/>
            <person name="Mathew T."/>
            <person name="Ngo R."/>
            <person name="Nguyen L."/>
            <person name="Nguyen N."/>
            <person name="Okwuonu G."/>
            <person name="Ongeri F."/>
            <person name="Pham C."/>
            <person name="Simmons D."/>
            <person name="Wilczek-Boney K."/>
            <person name="Hale W."/>
            <person name="Jakkamsetti A."/>
            <person name="Pham P."/>
            <person name="Ruth R."/>
            <person name="San Lucas F."/>
            <person name="Warren J."/>
            <person name="Zhang J."/>
            <person name="Zhao Z."/>
            <person name="Zhou C."/>
            <person name="Zhu D."/>
            <person name="Lee S."/>
            <person name="Bess C."/>
            <person name="Blankenburg K."/>
            <person name="Forbes L."/>
            <person name="Fu Q."/>
            <person name="Gubbala S."/>
            <person name="Hirani K."/>
            <person name="Jayaseelan J.C."/>
            <person name="Lara F."/>
            <person name="Munidasa M."/>
            <person name="Palculict T."/>
            <person name="Patil S."/>
            <person name="Pu L.-L."/>
            <person name="Saada N."/>
            <person name="Tang L."/>
            <person name="Weissenberger G."/>
            <person name="Zhu Y."/>
            <person name="Hemphill L."/>
            <person name="Shang Y."/>
            <person name="Youmans B."/>
            <person name="Ayvaz T."/>
            <person name="Ross M."/>
            <person name="Santibanez J."/>
            <person name="Aqrawi P."/>
            <person name="Gross S."/>
            <person name="Joshi V."/>
            <person name="Fowler G."/>
            <person name="Nazareth L."/>
            <person name="Reid J."/>
            <person name="Worley K."/>
            <person name="Petrosino J."/>
            <person name="Highlander S."/>
            <person name="Gibbs R."/>
        </authorList>
    </citation>
    <scope>NUCLEOTIDE SEQUENCE [LARGE SCALE GENOMIC DNA]</scope>
    <source>
        <strain evidence="12 13">ATCC 51599</strain>
    </source>
</reference>
<organism evidence="12 13">
    <name type="scientific">Lautropia mirabilis ATCC 51599</name>
    <dbReference type="NCBI Taxonomy" id="887898"/>
    <lineage>
        <taxon>Bacteria</taxon>
        <taxon>Pseudomonadati</taxon>
        <taxon>Pseudomonadota</taxon>
        <taxon>Betaproteobacteria</taxon>
        <taxon>Burkholderiales</taxon>
        <taxon>Burkholderiaceae</taxon>
        <taxon>Lautropia</taxon>
    </lineage>
</organism>
<dbReference type="Gene3D" id="3.60.140.10">
    <property type="entry name" value="CNF1/YfiH-like putative cysteine hydrolases"/>
    <property type="match status" value="1"/>
</dbReference>
<keyword evidence="5" id="KW-0378">Hydrolase</keyword>
<dbReference type="CDD" id="cd16833">
    <property type="entry name" value="YfiH"/>
    <property type="match status" value="1"/>
</dbReference>
<dbReference type="PANTHER" id="PTHR30616">
    <property type="entry name" value="UNCHARACTERIZED PROTEIN YFIH"/>
    <property type="match status" value="1"/>
</dbReference>
<feature type="region of interest" description="Disordered" evidence="11">
    <location>
        <begin position="134"/>
        <end position="181"/>
    </location>
</feature>
<evidence type="ECO:0000256" key="1">
    <source>
        <dbReference type="ARBA" id="ARBA00000553"/>
    </source>
</evidence>
<comment type="catalytic activity">
    <reaction evidence="7">
        <text>adenosine + H2O + H(+) = inosine + NH4(+)</text>
        <dbReference type="Rhea" id="RHEA:24408"/>
        <dbReference type="ChEBI" id="CHEBI:15377"/>
        <dbReference type="ChEBI" id="CHEBI:15378"/>
        <dbReference type="ChEBI" id="CHEBI:16335"/>
        <dbReference type="ChEBI" id="CHEBI:17596"/>
        <dbReference type="ChEBI" id="CHEBI:28938"/>
        <dbReference type="EC" id="3.5.4.4"/>
    </reaction>
    <physiologicalReaction direction="left-to-right" evidence="7">
        <dbReference type="Rhea" id="RHEA:24409"/>
    </physiologicalReaction>
</comment>
<evidence type="ECO:0000256" key="2">
    <source>
        <dbReference type="ARBA" id="ARBA00007353"/>
    </source>
</evidence>
<comment type="catalytic activity">
    <reaction evidence="9">
        <text>S-methyl-5'-thioadenosine + phosphate = 5-(methylsulfanyl)-alpha-D-ribose 1-phosphate + adenine</text>
        <dbReference type="Rhea" id="RHEA:11852"/>
        <dbReference type="ChEBI" id="CHEBI:16708"/>
        <dbReference type="ChEBI" id="CHEBI:17509"/>
        <dbReference type="ChEBI" id="CHEBI:43474"/>
        <dbReference type="ChEBI" id="CHEBI:58533"/>
        <dbReference type="EC" id="2.4.2.28"/>
    </reaction>
    <physiologicalReaction direction="left-to-right" evidence="9">
        <dbReference type="Rhea" id="RHEA:11853"/>
    </physiologicalReaction>
</comment>
<keyword evidence="3" id="KW-0808">Transferase</keyword>
<dbReference type="STRING" id="887898.HMPREF0551_0779"/>
<evidence type="ECO:0000256" key="3">
    <source>
        <dbReference type="ARBA" id="ARBA00022679"/>
    </source>
</evidence>
<evidence type="ECO:0000256" key="4">
    <source>
        <dbReference type="ARBA" id="ARBA00022723"/>
    </source>
</evidence>
<comment type="catalytic activity">
    <reaction evidence="1">
        <text>inosine + phosphate = alpha-D-ribose 1-phosphate + hypoxanthine</text>
        <dbReference type="Rhea" id="RHEA:27646"/>
        <dbReference type="ChEBI" id="CHEBI:17368"/>
        <dbReference type="ChEBI" id="CHEBI:17596"/>
        <dbReference type="ChEBI" id="CHEBI:43474"/>
        <dbReference type="ChEBI" id="CHEBI:57720"/>
        <dbReference type="EC" id="2.4.2.1"/>
    </reaction>
    <physiologicalReaction direction="left-to-right" evidence="1">
        <dbReference type="Rhea" id="RHEA:27647"/>
    </physiologicalReaction>
</comment>
<comment type="caution">
    <text evidence="12">The sequence shown here is derived from an EMBL/GenBank/DDBJ whole genome shotgun (WGS) entry which is preliminary data.</text>
</comment>
<evidence type="ECO:0000256" key="9">
    <source>
        <dbReference type="ARBA" id="ARBA00049893"/>
    </source>
</evidence>
<evidence type="ECO:0000256" key="11">
    <source>
        <dbReference type="SAM" id="MobiDB-lite"/>
    </source>
</evidence>
<feature type="compositionally biased region" description="Low complexity" evidence="11">
    <location>
        <begin position="72"/>
        <end position="85"/>
    </location>
</feature>
<dbReference type="InterPro" id="IPR003730">
    <property type="entry name" value="Cu_polyphenol_OxRdtase"/>
</dbReference>